<dbReference type="SUPFAM" id="SSF48208">
    <property type="entry name" value="Six-hairpin glycosidases"/>
    <property type="match status" value="1"/>
</dbReference>
<evidence type="ECO:0000256" key="4">
    <source>
        <dbReference type="SAM" id="MobiDB-lite"/>
    </source>
</evidence>
<protein>
    <submittedName>
        <fullName evidence="6">Glycosyl hydrolase family 8</fullName>
    </submittedName>
</protein>
<evidence type="ECO:0000313" key="6">
    <source>
        <dbReference type="EMBL" id="XDI04832.1"/>
    </source>
</evidence>
<keyword evidence="3" id="KW-0326">Glycosidase</keyword>
<dbReference type="PRINTS" id="PR00735">
    <property type="entry name" value="GLHYDRLASE8"/>
</dbReference>
<dbReference type="Pfam" id="PF01270">
    <property type="entry name" value="Glyco_hydro_8"/>
    <property type="match status" value="1"/>
</dbReference>
<dbReference type="EMBL" id="CP162511">
    <property type="protein sequence ID" value="XDI04832.1"/>
    <property type="molecule type" value="Genomic_DNA"/>
</dbReference>
<dbReference type="Gene3D" id="1.50.10.10">
    <property type="match status" value="1"/>
</dbReference>
<dbReference type="AlphaFoldDB" id="A0AB39BFM7"/>
<evidence type="ECO:0000256" key="1">
    <source>
        <dbReference type="ARBA" id="ARBA00009209"/>
    </source>
</evidence>
<keyword evidence="5" id="KW-0732">Signal</keyword>
<feature type="region of interest" description="Disordered" evidence="4">
    <location>
        <begin position="141"/>
        <end position="169"/>
    </location>
</feature>
<comment type="similarity">
    <text evidence="1">Belongs to the glycosyl hydrolase 8 (cellulase D) family.</text>
</comment>
<feature type="signal peptide" evidence="5">
    <location>
        <begin position="1"/>
        <end position="28"/>
    </location>
</feature>
<accession>A0AB39BFM7</accession>
<keyword evidence="2 6" id="KW-0378">Hydrolase</keyword>
<feature type="chain" id="PRO_5044322443" evidence="5">
    <location>
        <begin position="29"/>
        <end position="730"/>
    </location>
</feature>
<gene>
    <name evidence="6" type="ORF">ABFY20_16035</name>
</gene>
<dbReference type="InterPro" id="IPR008928">
    <property type="entry name" value="6-hairpin_glycosidase_sf"/>
</dbReference>
<evidence type="ECO:0000256" key="3">
    <source>
        <dbReference type="ARBA" id="ARBA00023295"/>
    </source>
</evidence>
<dbReference type="InterPro" id="IPR012341">
    <property type="entry name" value="6hp_glycosidase-like_sf"/>
</dbReference>
<evidence type="ECO:0000256" key="5">
    <source>
        <dbReference type="SAM" id="SignalP"/>
    </source>
</evidence>
<dbReference type="RefSeq" id="WP_368497231.1">
    <property type="nucleotide sequence ID" value="NZ_CP162511.1"/>
</dbReference>
<dbReference type="PANTHER" id="PTHR30032:SF4">
    <property type="entry name" value="AMIDASE ENHANCER"/>
    <property type="match status" value="1"/>
</dbReference>
<dbReference type="Pfam" id="PF04122">
    <property type="entry name" value="CW_binding_2"/>
    <property type="match status" value="3"/>
</dbReference>
<dbReference type="PANTHER" id="PTHR30032">
    <property type="entry name" value="N-ACETYLMURAMOYL-L-ALANINE AMIDASE-RELATED"/>
    <property type="match status" value="1"/>
</dbReference>
<name>A0AB39BFM7_9MICO</name>
<dbReference type="GO" id="GO:0030288">
    <property type="term" value="C:outer membrane-bounded periplasmic space"/>
    <property type="evidence" value="ECO:0007669"/>
    <property type="project" value="TreeGrafter"/>
</dbReference>
<dbReference type="InterPro" id="IPR002037">
    <property type="entry name" value="Glyco_hydro_8"/>
</dbReference>
<evidence type="ECO:0000256" key="2">
    <source>
        <dbReference type="ARBA" id="ARBA00022801"/>
    </source>
</evidence>
<dbReference type="InterPro" id="IPR007253">
    <property type="entry name" value="Cell_wall-bd_2"/>
</dbReference>
<reference evidence="6" key="1">
    <citation type="submission" date="2024-05" db="EMBL/GenBank/DDBJ databases">
        <title>Herbiconiux sp. A18JL235.</title>
        <authorList>
            <person name="Zhang G."/>
        </authorList>
    </citation>
    <scope>NUCLEOTIDE SEQUENCE</scope>
    <source>
        <strain evidence="6">A18JL235</strain>
    </source>
</reference>
<organism evidence="6">
    <name type="scientific">Herbiconiux sp. A18JL235</name>
    <dbReference type="NCBI Taxonomy" id="3152363"/>
    <lineage>
        <taxon>Bacteria</taxon>
        <taxon>Bacillati</taxon>
        <taxon>Actinomycetota</taxon>
        <taxon>Actinomycetes</taxon>
        <taxon>Micrococcales</taxon>
        <taxon>Microbacteriaceae</taxon>
        <taxon>Herbiconiux</taxon>
    </lineage>
</organism>
<proteinExistence type="inferred from homology"/>
<dbReference type="InterPro" id="IPR051922">
    <property type="entry name" value="Bact_Sporulation_Assoc"/>
</dbReference>
<sequence>MRRLLRAGAAIIAAALLGALVVTAPAAAEETLAASPSRPFGSHPVAFPTGSAVAPGGAATADRVTAAAYDAWKDAYLVAGCGPGRYYVDASSSMPPDSGRVVVSEGQGYGMVVTALMAGHDPDARAIFDGLYRYVLDHPSSSQAPGPGPKPMAWNQGADCTSPAGNDSSATDGDLDIAFGLLLADTQWGSAGAVDYAGAARALLTRIKATEFDAETRLPKLGDWVGDGVYRFGVRSSDLMPDHFVAFENATGDPFWGQAARASGELVDTLQSGSAPDTGLLPDFIVGTDSDPRPAPSQYLESPDDGAYGWNATRVPWRLAAAAQLVGAAPSWASAARIARWAIATTGGDPAAVRAGYGLDGTPLADYSDIAFTAPLGAAGLPDHARQSWVTATWNSVRAAPAAGYYSDSLRLQVMLLVSGNSWLPATSPAPAVTRIGGSDRYAVSAAVSATTFAPGVPTVYVASGEVFPDALSASAAAGAEGSPVLLVQKSAIPDAVVTELRRLAPERIVFMGGPNTIGGEVEAALNAIAPATRIGGADRYAVSAAVSGATFAPGVRAAYVPSGEVFPDALAGSAAAGALGAPVLLTRKTEVPPAIAAELGRLDPAALRVLGGPNTVSTATQTALGRIAPTTRVGGADRYAAAAAISAEVFAPGRTRTVYVASGEVFPDALSASATAVANHAPVLLVTKDTVPAATAAEITRLSPARIVVLGGVNTVSPAVESRLNELLG</sequence>
<dbReference type="GO" id="GO:0005975">
    <property type="term" value="P:carbohydrate metabolic process"/>
    <property type="evidence" value="ECO:0007669"/>
    <property type="project" value="InterPro"/>
</dbReference>
<dbReference type="GO" id="GO:0004553">
    <property type="term" value="F:hydrolase activity, hydrolyzing O-glycosyl compounds"/>
    <property type="evidence" value="ECO:0007669"/>
    <property type="project" value="InterPro"/>
</dbReference>